<organism evidence="2 3">
    <name type="scientific">Aplysia californica</name>
    <name type="common">California sea hare</name>
    <dbReference type="NCBI Taxonomy" id="6500"/>
    <lineage>
        <taxon>Eukaryota</taxon>
        <taxon>Metazoa</taxon>
        <taxon>Spiralia</taxon>
        <taxon>Lophotrochozoa</taxon>
        <taxon>Mollusca</taxon>
        <taxon>Gastropoda</taxon>
        <taxon>Heterobranchia</taxon>
        <taxon>Euthyneura</taxon>
        <taxon>Tectipleura</taxon>
        <taxon>Aplysiida</taxon>
        <taxon>Aplysioidea</taxon>
        <taxon>Aplysiidae</taxon>
        <taxon>Aplysia</taxon>
    </lineage>
</organism>
<dbReference type="Pfam" id="PF12937">
    <property type="entry name" value="F-box-like"/>
    <property type="match status" value="1"/>
</dbReference>
<gene>
    <name evidence="3" type="primary">LOC101860008</name>
</gene>
<dbReference type="InterPro" id="IPR001810">
    <property type="entry name" value="F-box_dom"/>
</dbReference>
<dbReference type="GeneID" id="101860008"/>
<dbReference type="SUPFAM" id="SSF81383">
    <property type="entry name" value="F-box domain"/>
    <property type="match status" value="1"/>
</dbReference>
<protein>
    <submittedName>
        <fullName evidence="3">F-box only protein 33</fullName>
    </submittedName>
</protein>
<dbReference type="PANTHER" id="PTHR20933:SF3">
    <property type="entry name" value="F-BOX ONLY PROTEIN 33"/>
    <property type="match status" value="1"/>
</dbReference>
<name>A0ABM0ZW12_APLCA</name>
<accession>A0ABM0ZW12</accession>
<dbReference type="SUPFAM" id="SSF52047">
    <property type="entry name" value="RNI-like"/>
    <property type="match status" value="1"/>
</dbReference>
<dbReference type="InterPro" id="IPR032675">
    <property type="entry name" value="LRR_dom_sf"/>
</dbReference>
<evidence type="ECO:0000313" key="2">
    <source>
        <dbReference type="Proteomes" id="UP000694888"/>
    </source>
</evidence>
<dbReference type="Gene3D" id="3.80.10.10">
    <property type="entry name" value="Ribonuclease Inhibitor"/>
    <property type="match status" value="1"/>
</dbReference>
<sequence length="450" mass="51628">MAAGGDWASLPSVVLEEIFSMLLPKDRINASSSCRRWREYLFLPQFWTVISFNLNYRGRLRTKFLSSKCAKFAKEATVEFNSTRGSQVWDCSRLLELLSRNRHLECISLRPSNCYFDGGSESLQSFLESLQLLIKRNKRLLHLSLGCTEILLHNSQELFNLLVKYHAPYLQSLHLATVKEDTSSYDVPYIGIDNFAAFANLRALSIDYDFVTPKFLAVLAHRDRGAPPLHSLCLHIHRVNQRQPTDSMWKEVLSANLNMELTLNLVHSVDGLQALLDVLKPSMPLTHYRQYFCGDVNVASLNMMSSLYYSTLSSLTIVEAINHQPINYTVNDTEDPFVMLAWRCTRLQSLKLIGMSLDQKDLVAIARLRSGLQQLTVPSCCVFWNEEDEDYYDEDDALVDLEYKISESLGRPWQPLSEFLIPPAVFYHDADADSAYMPELLKDQEWQRKS</sequence>
<dbReference type="CDD" id="cd22104">
    <property type="entry name" value="F-box_FBXO33"/>
    <property type="match status" value="1"/>
</dbReference>
<evidence type="ECO:0000313" key="3">
    <source>
        <dbReference type="RefSeq" id="XP_012935703.1"/>
    </source>
</evidence>
<dbReference type="RefSeq" id="XP_012935703.1">
    <property type="nucleotide sequence ID" value="XM_013080249.2"/>
</dbReference>
<dbReference type="PANTHER" id="PTHR20933">
    <property type="entry name" value="F-BOX ONLY PROTEIN 33"/>
    <property type="match status" value="1"/>
</dbReference>
<evidence type="ECO:0000259" key="1">
    <source>
        <dbReference type="PROSITE" id="PS50181"/>
    </source>
</evidence>
<reference evidence="3" key="1">
    <citation type="submission" date="2025-08" db="UniProtKB">
        <authorList>
            <consortium name="RefSeq"/>
        </authorList>
    </citation>
    <scope>IDENTIFICATION</scope>
</reference>
<proteinExistence type="predicted"/>
<dbReference type="InterPro" id="IPR036047">
    <property type="entry name" value="F-box-like_dom_sf"/>
</dbReference>
<dbReference type="Gene3D" id="1.20.1280.50">
    <property type="match status" value="1"/>
</dbReference>
<dbReference type="Proteomes" id="UP000694888">
    <property type="component" value="Unplaced"/>
</dbReference>
<dbReference type="PROSITE" id="PS50181">
    <property type="entry name" value="FBOX"/>
    <property type="match status" value="1"/>
</dbReference>
<feature type="domain" description="F-box" evidence="1">
    <location>
        <begin position="4"/>
        <end position="50"/>
    </location>
</feature>
<keyword evidence="2" id="KW-1185">Reference proteome</keyword>